<name>A0A1I6TKJ5_9CAUL</name>
<keyword evidence="2 6" id="KW-0349">Heme</keyword>
<keyword evidence="1" id="KW-0813">Transport</keyword>
<evidence type="ECO:0000256" key="5">
    <source>
        <dbReference type="ARBA" id="ARBA00023004"/>
    </source>
</evidence>
<sequence length="246" mass="24776">MSGDLKWNKILGAGLATAFVIIGVQQLTGAIYHTEAPEKMGYFVDAPEEAAGGAAEAELPPDWGTLLPVADLAAGEAAFARCQACHNVSQGGANGIGPNLFGVVGGPVMHAAGFAYSDAMSAHKAEAPNWTYDELDQFITNPGRHVPGTKMSFAGIRDQQTRINLIAYLRSQGSGGYAIPAPDPARQPGAAAPAEGVEVAPGASQATEDAGGPAGGAPITGAAGQPTVEESPAAPSAADSSTESPR</sequence>
<evidence type="ECO:0000313" key="9">
    <source>
        <dbReference type="EMBL" id="SFS89773.1"/>
    </source>
</evidence>
<reference evidence="10" key="1">
    <citation type="submission" date="2016-10" db="EMBL/GenBank/DDBJ databases">
        <authorList>
            <person name="Varghese N."/>
            <person name="Submissions S."/>
        </authorList>
    </citation>
    <scope>NUCLEOTIDE SEQUENCE [LARGE SCALE GENOMIC DNA]</scope>
    <source>
        <strain evidence="10">CGMCC 1.10683</strain>
    </source>
</reference>
<dbReference type="Gene3D" id="1.10.760.10">
    <property type="entry name" value="Cytochrome c-like domain"/>
    <property type="match status" value="1"/>
</dbReference>
<proteinExistence type="predicted"/>
<dbReference type="GO" id="GO:0020037">
    <property type="term" value="F:heme binding"/>
    <property type="evidence" value="ECO:0007669"/>
    <property type="project" value="InterPro"/>
</dbReference>
<dbReference type="InterPro" id="IPR036909">
    <property type="entry name" value="Cyt_c-like_dom_sf"/>
</dbReference>
<keyword evidence="3 6" id="KW-0479">Metal-binding</keyword>
<gene>
    <name evidence="9" type="ORF">SAMN05192570_0137</name>
</gene>
<evidence type="ECO:0000259" key="8">
    <source>
        <dbReference type="PROSITE" id="PS51007"/>
    </source>
</evidence>
<keyword evidence="5 6" id="KW-0408">Iron</keyword>
<dbReference type="Pfam" id="PF00034">
    <property type="entry name" value="Cytochrom_C"/>
    <property type="match status" value="1"/>
</dbReference>
<dbReference type="PANTHER" id="PTHR11961">
    <property type="entry name" value="CYTOCHROME C"/>
    <property type="match status" value="1"/>
</dbReference>
<organism evidence="9 10">
    <name type="scientific">Brevundimonas viscosa</name>
    <dbReference type="NCBI Taxonomy" id="871741"/>
    <lineage>
        <taxon>Bacteria</taxon>
        <taxon>Pseudomonadati</taxon>
        <taxon>Pseudomonadota</taxon>
        <taxon>Alphaproteobacteria</taxon>
        <taxon>Caulobacterales</taxon>
        <taxon>Caulobacteraceae</taxon>
        <taxon>Brevundimonas</taxon>
    </lineage>
</organism>
<evidence type="ECO:0000256" key="7">
    <source>
        <dbReference type="SAM" id="MobiDB-lite"/>
    </source>
</evidence>
<keyword evidence="4" id="KW-0249">Electron transport</keyword>
<dbReference type="InterPro" id="IPR009056">
    <property type="entry name" value="Cyt_c-like_dom"/>
</dbReference>
<dbReference type="PRINTS" id="PR00604">
    <property type="entry name" value="CYTCHRMECIAB"/>
</dbReference>
<feature type="domain" description="Cytochrome c" evidence="8">
    <location>
        <begin position="70"/>
        <end position="173"/>
    </location>
</feature>
<feature type="compositionally biased region" description="Low complexity" evidence="7">
    <location>
        <begin position="188"/>
        <end position="246"/>
    </location>
</feature>
<dbReference type="PROSITE" id="PS51007">
    <property type="entry name" value="CYTC"/>
    <property type="match status" value="1"/>
</dbReference>
<accession>A0A1I6TKJ5</accession>
<dbReference type="OrthoDB" id="9805828at2"/>
<dbReference type="SUPFAM" id="SSF46626">
    <property type="entry name" value="Cytochrome c"/>
    <property type="match status" value="1"/>
</dbReference>
<dbReference type="RefSeq" id="WP_092313520.1">
    <property type="nucleotide sequence ID" value="NZ_FOZV01000011.1"/>
</dbReference>
<dbReference type="InterPro" id="IPR002327">
    <property type="entry name" value="Cyt_c_1A/1B"/>
</dbReference>
<evidence type="ECO:0000313" key="10">
    <source>
        <dbReference type="Proteomes" id="UP000198788"/>
    </source>
</evidence>
<evidence type="ECO:0000256" key="3">
    <source>
        <dbReference type="ARBA" id="ARBA00022723"/>
    </source>
</evidence>
<evidence type="ECO:0000256" key="1">
    <source>
        <dbReference type="ARBA" id="ARBA00022448"/>
    </source>
</evidence>
<evidence type="ECO:0000256" key="4">
    <source>
        <dbReference type="ARBA" id="ARBA00022982"/>
    </source>
</evidence>
<dbReference type="EMBL" id="FOZV01000011">
    <property type="protein sequence ID" value="SFS89773.1"/>
    <property type="molecule type" value="Genomic_DNA"/>
</dbReference>
<keyword evidence="10" id="KW-1185">Reference proteome</keyword>
<protein>
    <submittedName>
        <fullName evidence="9">Cytochrome c</fullName>
    </submittedName>
</protein>
<dbReference type="Proteomes" id="UP000198788">
    <property type="component" value="Unassembled WGS sequence"/>
</dbReference>
<feature type="region of interest" description="Disordered" evidence="7">
    <location>
        <begin position="178"/>
        <end position="246"/>
    </location>
</feature>
<dbReference type="STRING" id="871741.SAMN05192570_0137"/>
<dbReference type="AlphaFoldDB" id="A0A1I6TKJ5"/>
<dbReference type="GO" id="GO:0009055">
    <property type="term" value="F:electron transfer activity"/>
    <property type="evidence" value="ECO:0007669"/>
    <property type="project" value="InterPro"/>
</dbReference>
<dbReference type="GO" id="GO:0046872">
    <property type="term" value="F:metal ion binding"/>
    <property type="evidence" value="ECO:0007669"/>
    <property type="project" value="UniProtKB-KW"/>
</dbReference>
<evidence type="ECO:0000256" key="2">
    <source>
        <dbReference type="ARBA" id="ARBA00022617"/>
    </source>
</evidence>
<evidence type="ECO:0000256" key="6">
    <source>
        <dbReference type="PROSITE-ProRule" id="PRU00433"/>
    </source>
</evidence>